<comment type="caution">
    <text evidence="1">The sequence shown here is derived from an EMBL/GenBank/DDBJ whole genome shotgun (WGS) entry which is preliminary data.</text>
</comment>
<reference evidence="2" key="1">
    <citation type="submission" date="2018-05" db="EMBL/GenBank/DDBJ databases">
        <title>Zavarzinia sp. HR-AS.</title>
        <authorList>
            <person name="Lee Y."/>
            <person name="Jeon C.O."/>
        </authorList>
    </citation>
    <scope>NUCLEOTIDE SEQUENCE [LARGE SCALE GENOMIC DNA]</scope>
    <source>
        <strain evidence="2">DSM 1231</strain>
    </source>
</reference>
<gene>
    <name evidence="1" type="ORF">DKG75_07275</name>
</gene>
<keyword evidence="2" id="KW-1185">Reference proteome</keyword>
<evidence type="ECO:0000313" key="1">
    <source>
        <dbReference type="EMBL" id="PWR21783.1"/>
    </source>
</evidence>
<evidence type="ECO:0000313" key="2">
    <source>
        <dbReference type="Proteomes" id="UP000246077"/>
    </source>
</evidence>
<sequence>MSDVTFTFEVDEDLKNEFTAAADATDSDSAQVLRDLMRDFVRRQHEAADYDAWFRAQVQIGLDQARAGDLFSHEEVEAEAAAWRADLERKLGRRTI</sequence>
<dbReference type="OrthoDB" id="3174560at2"/>
<dbReference type="Proteomes" id="UP000246077">
    <property type="component" value="Unassembled WGS sequence"/>
</dbReference>
<protein>
    <recommendedName>
        <fullName evidence="3">Antitoxin of toxin-antitoxin stability system</fullName>
    </recommendedName>
</protein>
<evidence type="ECO:0008006" key="3">
    <source>
        <dbReference type="Google" id="ProtNLM"/>
    </source>
</evidence>
<dbReference type="AlphaFoldDB" id="A0A317E8Z7"/>
<name>A0A317E8Z7_9PROT</name>
<proteinExistence type="predicted"/>
<dbReference type="EMBL" id="QGLF01000002">
    <property type="protein sequence ID" value="PWR21783.1"/>
    <property type="molecule type" value="Genomic_DNA"/>
</dbReference>
<dbReference type="Gene3D" id="6.20.450.20">
    <property type="match status" value="1"/>
</dbReference>
<accession>A0A317E8Z7</accession>
<organism evidence="1 2">
    <name type="scientific">Zavarzinia compransoris</name>
    <dbReference type="NCBI Taxonomy" id="1264899"/>
    <lineage>
        <taxon>Bacteria</taxon>
        <taxon>Pseudomonadati</taxon>
        <taxon>Pseudomonadota</taxon>
        <taxon>Alphaproteobacteria</taxon>
        <taxon>Rhodospirillales</taxon>
        <taxon>Zavarziniaceae</taxon>
        <taxon>Zavarzinia</taxon>
    </lineage>
</organism>
<dbReference type="RefSeq" id="WP_109921055.1">
    <property type="nucleotide sequence ID" value="NZ_QGLF01000002.1"/>
</dbReference>